<evidence type="ECO:0000313" key="1">
    <source>
        <dbReference type="EMBL" id="GAN32531.1"/>
    </source>
</evidence>
<evidence type="ECO:0000313" key="2">
    <source>
        <dbReference type="Proteomes" id="UP000032309"/>
    </source>
</evidence>
<protein>
    <submittedName>
        <fullName evidence="1">Protein containing DUF433</fullName>
    </submittedName>
</protein>
<organism evidence="1 2">
    <name type="scientific">Candidatus Brocadia sinica JPN1</name>
    <dbReference type="NCBI Taxonomy" id="1197129"/>
    <lineage>
        <taxon>Bacteria</taxon>
        <taxon>Pseudomonadati</taxon>
        <taxon>Planctomycetota</taxon>
        <taxon>Candidatus Brocadiia</taxon>
        <taxon>Candidatus Brocadiales</taxon>
        <taxon>Candidatus Brocadiaceae</taxon>
        <taxon>Candidatus Brocadia</taxon>
    </lineage>
</organism>
<sequence length="58" mass="6559">MVADVFEHVANGMDWETIIEEWAVGKLTRKAIAEAIRLGRHEALISHTPELMQETARS</sequence>
<proteinExistence type="predicted"/>
<name>A0ABQ0JUU5_9BACT</name>
<comment type="caution">
    <text evidence="1">The sequence shown here is derived from an EMBL/GenBank/DDBJ whole genome shotgun (WGS) entry which is preliminary data.</text>
</comment>
<dbReference type="EMBL" id="BAFN01000001">
    <property type="protein sequence ID" value="GAN32531.1"/>
    <property type="molecule type" value="Genomic_DNA"/>
</dbReference>
<keyword evidence="2" id="KW-1185">Reference proteome</keyword>
<gene>
    <name evidence="1" type="ORF">BROSI_A1046</name>
</gene>
<accession>A0ABQ0JUU5</accession>
<dbReference type="Proteomes" id="UP000032309">
    <property type="component" value="Unassembled WGS sequence"/>
</dbReference>
<reference evidence="2" key="1">
    <citation type="journal article" date="2015" name="Genome Announc.">
        <title>Draft Genome Sequence of an Anaerobic Ammonium-Oxidizing Bacterium, "Candidatus Brocadia sinica".</title>
        <authorList>
            <person name="Oshiki M."/>
            <person name="Shinyako-Hata K."/>
            <person name="Satoh H."/>
            <person name="Okabe S."/>
        </authorList>
    </citation>
    <scope>NUCLEOTIDE SEQUENCE [LARGE SCALE GENOMIC DNA]</scope>
    <source>
        <strain evidence="2">JPN1</strain>
    </source>
</reference>